<feature type="domain" description="RNA helicase aquarius N-terminal" evidence="1">
    <location>
        <begin position="1"/>
        <end position="59"/>
    </location>
</feature>
<dbReference type="Pfam" id="PF16399">
    <property type="entry name" value="Aquarius_N_1st"/>
    <property type="match status" value="1"/>
</dbReference>
<evidence type="ECO:0000313" key="2">
    <source>
        <dbReference type="EMBL" id="CAF4398707.1"/>
    </source>
</evidence>
<sequence>MVNEKFRERVQPWDAINLHPEHFGRFFARVMHLSLEGDELSIREQTILIMFLDHCFNSL</sequence>
<dbReference type="InterPro" id="IPR032174">
    <property type="entry name" value="Aquarius_N"/>
</dbReference>
<accession>A0A8S2VYQ3</accession>
<comment type="caution">
    <text evidence="2">The sequence shown here is derived from an EMBL/GenBank/DDBJ whole genome shotgun (WGS) entry which is preliminary data.</text>
</comment>
<feature type="non-terminal residue" evidence="2">
    <location>
        <position position="1"/>
    </location>
</feature>
<dbReference type="EMBL" id="CAJOBI010057052">
    <property type="protein sequence ID" value="CAF4398707.1"/>
    <property type="molecule type" value="Genomic_DNA"/>
</dbReference>
<evidence type="ECO:0000313" key="3">
    <source>
        <dbReference type="Proteomes" id="UP000676336"/>
    </source>
</evidence>
<evidence type="ECO:0000259" key="1">
    <source>
        <dbReference type="Pfam" id="PF16399"/>
    </source>
</evidence>
<name>A0A8S2VYQ3_9BILA</name>
<protein>
    <recommendedName>
        <fullName evidence="1">RNA helicase aquarius N-terminal domain-containing protein</fullName>
    </recommendedName>
</protein>
<reference evidence="2" key="1">
    <citation type="submission" date="2021-02" db="EMBL/GenBank/DDBJ databases">
        <authorList>
            <person name="Nowell W R."/>
        </authorList>
    </citation>
    <scope>NUCLEOTIDE SEQUENCE</scope>
</reference>
<proteinExistence type="predicted"/>
<dbReference type="Proteomes" id="UP000676336">
    <property type="component" value="Unassembled WGS sequence"/>
</dbReference>
<organism evidence="2 3">
    <name type="scientific">Rotaria magnacalcarata</name>
    <dbReference type="NCBI Taxonomy" id="392030"/>
    <lineage>
        <taxon>Eukaryota</taxon>
        <taxon>Metazoa</taxon>
        <taxon>Spiralia</taxon>
        <taxon>Gnathifera</taxon>
        <taxon>Rotifera</taxon>
        <taxon>Eurotatoria</taxon>
        <taxon>Bdelloidea</taxon>
        <taxon>Philodinida</taxon>
        <taxon>Philodinidae</taxon>
        <taxon>Rotaria</taxon>
    </lineage>
</organism>
<gene>
    <name evidence="2" type="ORF">SMN809_LOCUS30345</name>
</gene>
<dbReference type="AlphaFoldDB" id="A0A8S2VYQ3"/>